<sequence>MLMIADARDGMLDKPPNTIPGNDDMHSGYLYWTTLRHSANGQHHEIPIPELQHVGQDLATEGKGMPKTRMEIARRHSSSTIYYAYGTSRVPGRGHHYACGLASIWGPTLSETT</sequence>
<dbReference type="HOGENOM" id="CLU_2135100_0_0_1"/>
<organism evidence="1 2">
    <name type="scientific">Sphaerulina musiva (strain SO2202)</name>
    <name type="common">Poplar stem canker fungus</name>
    <name type="synonym">Septoria musiva</name>
    <dbReference type="NCBI Taxonomy" id="692275"/>
    <lineage>
        <taxon>Eukaryota</taxon>
        <taxon>Fungi</taxon>
        <taxon>Dikarya</taxon>
        <taxon>Ascomycota</taxon>
        <taxon>Pezizomycotina</taxon>
        <taxon>Dothideomycetes</taxon>
        <taxon>Dothideomycetidae</taxon>
        <taxon>Mycosphaerellales</taxon>
        <taxon>Mycosphaerellaceae</taxon>
        <taxon>Sphaerulina</taxon>
    </lineage>
</organism>
<dbReference type="EMBL" id="KB456272">
    <property type="protein sequence ID" value="EMF08087.1"/>
    <property type="molecule type" value="Genomic_DNA"/>
</dbReference>
<evidence type="ECO:0000313" key="2">
    <source>
        <dbReference type="Proteomes" id="UP000016931"/>
    </source>
</evidence>
<dbReference type="RefSeq" id="XP_016756208.1">
    <property type="nucleotide sequence ID" value="XM_016901696.1"/>
</dbReference>
<dbReference type="AlphaFoldDB" id="M3CVA9"/>
<keyword evidence="2" id="KW-1185">Reference proteome</keyword>
<reference evidence="1 2" key="1">
    <citation type="journal article" date="2012" name="PLoS Pathog.">
        <title>Diverse lifestyles and strategies of plant pathogenesis encoded in the genomes of eighteen Dothideomycetes fungi.</title>
        <authorList>
            <person name="Ohm R.A."/>
            <person name="Feau N."/>
            <person name="Henrissat B."/>
            <person name="Schoch C.L."/>
            <person name="Horwitz B.A."/>
            <person name="Barry K.W."/>
            <person name="Condon B.J."/>
            <person name="Copeland A.C."/>
            <person name="Dhillon B."/>
            <person name="Glaser F."/>
            <person name="Hesse C.N."/>
            <person name="Kosti I."/>
            <person name="LaButti K."/>
            <person name="Lindquist E.A."/>
            <person name="Lucas S."/>
            <person name="Salamov A.A."/>
            <person name="Bradshaw R.E."/>
            <person name="Ciuffetti L."/>
            <person name="Hamelin R.C."/>
            <person name="Kema G.H.J."/>
            <person name="Lawrence C."/>
            <person name="Scott J.A."/>
            <person name="Spatafora J.W."/>
            <person name="Turgeon B.G."/>
            <person name="de Wit P.J.G.M."/>
            <person name="Zhong S."/>
            <person name="Goodwin S.B."/>
            <person name="Grigoriev I.V."/>
        </authorList>
    </citation>
    <scope>NUCLEOTIDE SEQUENCE [LARGE SCALE GENOMIC DNA]</scope>
    <source>
        <strain evidence="1 2">SO2202</strain>
    </source>
</reference>
<dbReference type="Proteomes" id="UP000016931">
    <property type="component" value="Unassembled WGS sequence"/>
</dbReference>
<accession>M3CVA9</accession>
<gene>
    <name evidence="1" type="ORF">SEPMUDRAFT_121585</name>
</gene>
<name>M3CVA9_SPHMS</name>
<evidence type="ECO:0000313" key="1">
    <source>
        <dbReference type="EMBL" id="EMF08087.1"/>
    </source>
</evidence>
<proteinExistence type="predicted"/>
<protein>
    <submittedName>
        <fullName evidence="1">Uncharacterized protein</fullName>
    </submittedName>
</protein>
<dbReference type="GeneID" id="27898833"/>